<organism evidence="1 2">
    <name type="scientific">Dipteronia dyeriana</name>
    <dbReference type="NCBI Taxonomy" id="168575"/>
    <lineage>
        <taxon>Eukaryota</taxon>
        <taxon>Viridiplantae</taxon>
        <taxon>Streptophyta</taxon>
        <taxon>Embryophyta</taxon>
        <taxon>Tracheophyta</taxon>
        <taxon>Spermatophyta</taxon>
        <taxon>Magnoliopsida</taxon>
        <taxon>eudicotyledons</taxon>
        <taxon>Gunneridae</taxon>
        <taxon>Pentapetalae</taxon>
        <taxon>rosids</taxon>
        <taxon>malvids</taxon>
        <taxon>Sapindales</taxon>
        <taxon>Sapindaceae</taxon>
        <taxon>Hippocastanoideae</taxon>
        <taxon>Acereae</taxon>
        <taxon>Dipteronia</taxon>
    </lineage>
</organism>
<proteinExistence type="predicted"/>
<dbReference type="EMBL" id="JANJYI010000003">
    <property type="protein sequence ID" value="KAK2655354.1"/>
    <property type="molecule type" value="Genomic_DNA"/>
</dbReference>
<evidence type="ECO:0000313" key="2">
    <source>
        <dbReference type="Proteomes" id="UP001280121"/>
    </source>
</evidence>
<protein>
    <recommendedName>
        <fullName evidence="3">RNase H type-1 domain-containing protein</fullName>
    </recommendedName>
</protein>
<gene>
    <name evidence="1" type="ORF">Ddye_008406</name>
</gene>
<evidence type="ECO:0000313" key="1">
    <source>
        <dbReference type="EMBL" id="KAK2655354.1"/>
    </source>
</evidence>
<dbReference type="Proteomes" id="UP001280121">
    <property type="component" value="Unassembled WGS sequence"/>
</dbReference>
<dbReference type="AlphaFoldDB" id="A0AAD9X9H1"/>
<reference evidence="1" key="1">
    <citation type="journal article" date="2023" name="Plant J.">
        <title>Genome sequences and population genomics provide insights into the demographic history, inbreeding, and mutation load of two 'living fossil' tree species of Dipteronia.</title>
        <authorList>
            <person name="Feng Y."/>
            <person name="Comes H.P."/>
            <person name="Chen J."/>
            <person name="Zhu S."/>
            <person name="Lu R."/>
            <person name="Zhang X."/>
            <person name="Li P."/>
            <person name="Qiu J."/>
            <person name="Olsen K.M."/>
            <person name="Qiu Y."/>
        </authorList>
    </citation>
    <scope>NUCLEOTIDE SEQUENCE</scope>
    <source>
        <strain evidence="1">KIB01</strain>
    </source>
</reference>
<evidence type="ECO:0008006" key="3">
    <source>
        <dbReference type="Google" id="ProtNLM"/>
    </source>
</evidence>
<name>A0AAD9X9H1_9ROSI</name>
<comment type="caution">
    <text evidence="1">The sequence shown here is derived from an EMBL/GenBank/DDBJ whole genome shotgun (WGS) entry which is preliminary data.</text>
</comment>
<keyword evidence="2" id="KW-1185">Reference proteome</keyword>
<sequence>MRDSGLCIQKILEVYERSSGQQINLQKSKITFSQNVDDKTMANIQSLLGIVDCISQDKYLGLPSMVGHLGEQKLSSEQWQKSIGIGVAIRDDKGKVLSTRSNQLLGNFNSIVGELITLRKSLLLAQFYNILVDLVKCQAISRSGNTLAHKLALLAFSFAREFLWLDSSLVFLFSV</sequence>
<accession>A0AAD9X9H1</accession>